<dbReference type="RefSeq" id="WP_149431036.1">
    <property type="nucleotide sequence ID" value="NZ_VLNY01000006.1"/>
</dbReference>
<dbReference type="GO" id="GO:0016787">
    <property type="term" value="F:hydrolase activity"/>
    <property type="evidence" value="ECO:0007669"/>
    <property type="project" value="UniProtKB-KW"/>
</dbReference>
<dbReference type="InterPro" id="IPR044999">
    <property type="entry name" value="CbbY-like"/>
</dbReference>
<dbReference type="PANTHER" id="PTHR42896">
    <property type="entry name" value="XYLULOSE-1,5-BISPHOSPHATE (XUBP) PHOSPHATASE"/>
    <property type="match status" value="1"/>
</dbReference>
<proteinExistence type="predicted"/>
<name>A0A5A7SCQ0_9NOCA</name>
<gene>
    <name evidence="1" type="ORF">FOY51_14950</name>
</gene>
<dbReference type="Gene3D" id="1.10.150.240">
    <property type="entry name" value="Putative phosphatase, domain 2"/>
    <property type="match status" value="1"/>
</dbReference>
<protein>
    <submittedName>
        <fullName evidence="1">HAD-IA family hydrolase</fullName>
    </submittedName>
</protein>
<keyword evidence="1" id="KW-0378">Hydrolase</keyword>
<dbReference type="SUPFAM" id="SSF56784">
    <property type="entry name" value="HAD-like"/>
    <property type="match status" value="1"/>
</dbReference>
<comment type="caution">
    <text evidence="1">The sequence shown here is derived from an EMBL/GenBank/DDBJ whole genome shotgun (WGS) entry which is preliminary data.</text>
</comment>
<dbReference type="Pfam" id="PF13419">
    <property type="entry name" value="HAD_2"/>
    <property type="match status" value="1"/>
</dbReference>
<reference evidence="1 2" key="1">
    <citation type="submission" date="2019-07" db="EMBL/GenBank/DDBJ databases">
        <title>Rhodococcus cavernicolus sp. nov., isolated from a cave.</title>
        <authorList>
            <person name="Lee S.D."/>
        </authorList>
    </citation>
    <scope>NUCLEOTIDE SEQUENCE [LARGE SCALE GENOMIC DNA]</scope>
    <source>
        <strain evidence="1 2">C1-24</strain>
    </source>
</reference>
<dbReference type="InterPro" id="IPR023198">
    <property type="entry name" value="PGP-like_dom2"/>
</dbReference>
<sequence length="224" mass="23966">MPAIVFGSISTIADTSELQRQAFNETFAAEGLDWQWSRDDYREMLVQSGGKSRIAEFARSRGQDVDAEALHKAKSQAFQRNVAAADLAPRPGVVDTIKSAKGNGWKLGLVTTTSRDNIMALLNRLSPDVSADDFDVIVDRGDVEQPKPDKAAYSFALQHIGESAEDCVAIEDNADGVTSATTAGITCVAFPNANTGEQDFGTARRVDRLDADQLQGLTGGGRSA</sequence>
<accession>A0A5A7SCQ0</accession>
<evidence type="ECO:0000313" key="1">
    <source>
        <dbReference type="EMBL" id="KAA0022275.1"/>
    </source>
</evidence>
<dbReference type="EMBL" id="VLNY01000006">
    <property type="protein sequence ID" value="KAA0022275.1"/>
    <property type="molecule type" value="Genomic_DNA"/>
</dbReference>
<dbReference type="InterPro" id="IPR006439">
    <property type="entry name" value="HAD-SF_hydro_IA"/>
</dbReference>
<dbReference type="Proteomes" id="UP000322244">
    <property type="component" value="Unassembled WGS sequence"/>
</dbReference>
<dbReference type="InterPro" id="IPR036412">
    <property type="entry name" value="HAD-like_sf"/>
</dbReference>
<organism evidence="1 2">
    <name type="scientific">Antrihabitans cavernicola</name>
    <dbReference type="NCBI Taxonomy" id="2495913"/>
    <lineage>
        <taxon>Bacteria</taxon>
        <taxon>Bacillati</taxon>
        <taxon>Actinomycetota</taxon>
        <taxon>Actinomycetes</taxon>
        <taxon>Mycobacteriales</taxon>
        <taxon>Nocardiaceae</taxon>
        <taxon>Antrihabitans</taxon>
    </lineage>
</organism>
<evidence type="ECO:0000313" key="2">
    <source>
        <dbReference type="Proteomes" id="UP000322244"/>
    </source>
</evidence>
<dbReference type="Gene3D" id="3.40.50.1000">
    <property type="entry name" value="HAD superfamily/HAD-like"/>
    <property type="match status" value="1"/>
</dbReference>
<dbReference type="PANTHER" id="PTHR42896:SF2">
    <property type="entry name" value="CBBY-LIKE PROTEIN"/>
    <property type="match status" value="1"/>
</dbReference>
<keyword evidence="2" id="KW-1185">Reference proteome</keyword>
<dbReference type="InterPro" id="IPR023214">
    <property type="entry name" value="HAD_sf"/>
</dbReference>
<dbReference type="InterPro" id="IPR041492">
    <property type="entry name" value="HAD_2"/>
</dbReference>
<dbReference type="AlphaFoldDB" id="A0A5A7SCQ0"/>
<dbReference type="NCBIfam" id="TIGR01509">
    <property type="entry name" value="HAD-SF-IA-v3"/>
    <property type="match status" value="1"/>
</dbReference>
<dbReference type="OrthoDB" id="9812856at2"/>